<evidence type="ECO:0000256" key="3">
    <source>
        <dbReference type="ARBA" id="ARBA00023180"/>
    </source>
</evidence>
<protein>
    <recommendedName>
        <fullName evidence="5">Wall-associated receptor kinase C-terminal domain-containing protein</fullName>
    </recommendedName>
</protein>
<dbReference type="PANTHER" id="PTHR46008:SF2">
    <property type="entry name" value="LEAF RUST 10 DISEASE-RESISTANCE LOCUS RECEPTOR-LIKE PROTEIN KINASE-LIKE 1.4"/>
    <property type="match status" value="1"/>
</dbReference>
<dbReference type="Pfam" id="PF14380">
    <property type="entry name" value="WAK_assoc"/>
    <property type="match status" value="1"/>
</dbReference>
<organism evidence="6 7">
    <name type="scientific">Penstemon smallii</name>
    <dbReference type="NCBI Taxonomy" id="265156"/>
    <lineage>
        <taxon>Eukaryota</taxon>
        <taxon>Viridiplantae</taxon>
        <taxon>Streptophyta</taxon>
        <taxon>Embryophyta</taxon>
        <taxon>Tracheophyta</taxon>
        <taxon>Spermatophyta</taxon>
        <taxon>Magnoliopsida</taxon>
        <taxon>eudicotyledons</taxon>
        <taxon>Gunneridae</taxon>
        <taxon>Pentapetalae</taxon>
        <taxon>asterids</taxon>
        <taxon>lamiids</taxon>
        <taxon>Lamiales</taxon>
        <taxon>Plantaginaceae</taxon>
        <taxon>Cheloneae</taxon>
        <taxon>Penstemon</taxon>
    </lineage>
</organism>
<dbReference type="InterPro" id="IPR032872">
    <property type="entry name" value="WAK_assoc_C"/>
</dbReference>
<gene>
    <name evidence="6" type="ORF">ACJIZ3_019677</name>
</gene>
<sequence>MAFPNLLLFFFVFHFIHPKSAYSKCHKPFRCGNLGTLEFPLSNMQPECGLFMVNCSSPSIPKIQFSSGGIWYEIHKKLSTNQLVIIDPFLKLQLFDQNRNCLSLHNMSLPKSSSISLTLISPNITLFKCNNEPYNEEIRQRFDPYNYEHETCPSYTVYYRNPRNASLTNEIDVPSQCSVIQMPVNLHQLDSGDLFRLLTAEFIIEWNFSDDCSKCYNGGGLCTDDEMNSFHCKTVKFKNTPMLFLICKASNFFISKRHV</sequence>
<reference evidence="6 7" key="1">
    <citation type="submission" date="2024-12" db="EMBL/GenBank/DDBJ databases">
        <title>The unique morphological basis and parallel evolutionary history of personate flowers in Penstemon.</title>
        <authorList>
            <person name="Depatie T.H."/>
            <person name="Wessinger C.A."/>
        </authorList>
    </citation>
    <scope>NUCLEOTIDE SEQUENCE [LARGE SCALE GENOMIC DNA]</scope>
    <source>
        <strain evidence="6">WTNN_2</strain>
        <tissue evidence="6">Leaf</tissue>
    </source>
</reference>
<keyword evidence="4" id="KW-0732">Signal</keyword>
<feature type="signal peptide" evidence="4">
    <location>
        <begin position="1"/>
        <end position="21"/>
    </location>
</feature>
<evidence type="ECO:0000256" key="4">
    <source>
        <dbReference type="SAM" id="SignalP"/>
    </source>
</evidence>
<feature type="domain" description="Wall-associated receptor kinase C-terminal" evidence="5">
    <location>
        <begin position="164"/>
        <end position="232"/>
    </location>
</feature>
<name>A0ABD3T2T7_9LAMI</name>
<dbReference type="EMBL" id="JBJXBP010000005">
    <property type="protein sequence ID" value="KAL3830875.1"/>
    <property type="molecule type" value="Genomic_DNA"/>
</dbReference>
<proteinExistence type="predicted"/>
<keyword evidence="7" id="KW-1185">Reference proteome</keyword>
<dbReference type="Proteomes" id="UP001634393">
    <property type="component" value="Unassembled WGS sequence"/>
</dbReference>
<keyword evidence="1" id="KW-0547">Nucleotide-binding</keyword>
<feature type="chain" id="PRO_5044835883" description="Wall-associated receptor kinase C-terminal domain-containing protein" evidence="4">
    <location>
        <begin position="22"/>
        <end position="259"/>
    </location>
</feature>
<evidence type="ECO:0000313" key="6">
    <source>
        <dbReference type="EMBL" id="KAL3830875.1"/>
    </source>
</evidence>
<dbReference type="AlphaFoldDB" id="A0ABD3T2T7"/>
<keyword evidence="2" id="KW-0067">ATP-binding</keyword>
<dbReference type="GO" id="GO:0005524">
    <property type="term" value="F:ATP binding"/>
    <property type="evidence" value="ECO:0007669"/>
    <property type="project" value="UniProtKB-KW"/>
</dbReference>
<accession>A0ABD3T2T7</accession>
<keyword evidence="3" id="KW-0325">Glycoprotein</keyword>
<evidence type="ECO:0000313" key="7">
    <source>
        <dbReference type="Proteomes" id="UP001634393"/>
    </source>
</evidence>
<comment type="caution">
    <text evidence="6">The sequence shown here is derived from an EMBL/GenBank/DDBJ whole genome shotgun (WGS) entry which is preliminary data.</text>
</comment>
<evidence type="ECO:0000259" key="5">
    <source>
        <dbReference type="Pfam" id="PF14380"/>
    </source>
</evidence>
<dbReference type="PANTHER" id="PTHR46008">
    <property type="entry name" value="LEAF RUST 10 DISEASE-RESISTANCE LOCUS RECEPTOR-LIKE PROTEIN KINASE-LIKE 1.4"/>
    <property type="match status" value="1"/>
</dbReference>
<evidence type="ECO:0000256" key="1">
    <source>
        <dbReference type="ARBA" id="ARBA00022741"/>
    </source>
</evidence>
<evidence type="ECO:0000256" key="2">
    <source>
        <dbReference type="ARBA" id="ARBA00022840"/>
    </source>
</evidence>